<dbReference type="AlphaFoldDB" id="A0A813GJ33"/>
<dbReference type="OrthoDB" id="439739at2759"/>
<name>A0A813GJ33_POLGL</name>
<feature type="transmembrane region" description="Helical" evidence="2">
    <location>
        <begin position="165"/>
        <end position="188"/>
    </location>
</feature>
<proteinExistence type="predicted"/>
<evidence type="ECO:0000256" key="2">
    <source>
        <dbReference type="SAM" id="Phobius"/>
    </source>
</evidence>
<keyword evidence="4" id="KW-1185">Reference proteome</keyword>
<sequence length="258" mass="28758">MAPRASKQADRNSKKKTVEADEPTEGSPVTGSIVERAKEVAMGSCLAEVPQMHALLADDLPEPKESKDENSEGEEVVQGSAEGLFSGLKARLAWHNPLGLAATPEESMESWLAMKGLQVDFGPRARKRGSPAVERITANLYTNLPQYIHLLLALMMLRSFLFRSYFACLPWLVAYQLLSLAVPLTTMAKFELIPQIPVEQVPLDKVPVKFRVAGTMAIHALIWLFLVYEAVWRTYFFEKVPVIGLFAYHAYAVKPIEQ</sequence>
<dbReference type="EMBL" id="CAJNNV010028323">
    <property type="protein sequence ID" value="CAE8624131.1"/>
    <property type="molecule type" value="Genomic_DNA"/>
</dbReference>
<evidence type="ECO:0000313" key="4">
    <source>
        <dbReference type="Proteomes" id="UP000654075"/>
    </source>
</evidence>
<feature type="compositionally biased region" description="Basic and acidic residues" evidence="1">
    <location>
        <begin position="7"/>
        <end position="19"/>
    </location>
</feature>
<evidence type="ECO:0000313" key="3">
    <source>
        <dbReference type="EMBL" id="CAE8624131.1"/>
    </source>
</evidence>
<organism evidence="3 4">
    <name type="scientific">Polarella glacialis</name>
    <name type="common">Dinoflagellate</name>
    <dbReference type="NCBI Taxonomy" id="89957"/>
    <lineage>
        <taxon>Eukaryota</taxon>
        <taxon>Sar</taxon>
        <taxon>Alveolata</taxon>
        <taxon>Dinophyceae</taxon>
        <taxon>Suessiales</taxon>
        <taxon>Suessiaceae</taxon>
        <taxon>Polarella</taxon>
    </lineage>
</organism>
<feature type="transmembrane region" description="Helical" evidence="2">
    <location>
        <begin position="208"/>
        <end position="228"/>
    </location>
</feature>
<protein>
    <submittedName>
        <fullName evidence="3">Uncharacterized protein</fullName>
    </submittedName>
</protein>
<keyword evidence="2" id="KW-1133">Transmembrane helix</keyword>
<evidence type="ECO:0000256" key="1">
    <source>
        <dbReference type="SAM" id="MobiDB-lite"/>
    </source>
</evidence>
<gene>
    <name evidence="3" type="ORF">PGLA1383_LOCUS41323</name>
</gene>
<reference evidence="3" key="1">
    <citation type="submission" date="2021-02" db="EMBL/GenBank/DDBJ databases">
        <authorList>
            <person name="Dougan E. K."/>
            <person name="Rhodes N."/>
            <person name="Thang M."/>
            <person name="Chan C."/>
        </authorList>
    </citation>
    <scope>NUCLEOTIDE SEQUENCE</scope>
</reference>
<feature type="region of interest" description="Disordered" evidence="1">
    <location>
        <begin position="1"/>
        <end position="33"/>
    </location>
</feature>
<keyword evidence="2" id="KW-0472">Membrane</keyword>
<keyword evidence="2" id="KW-0812">Transmembrane</keyword>
<comment type="caution">
    <text evidence="3">The sequence shown here is derived from an EMBL/GenBank/DDBJ whole genome shotgun (WGS) entry which is preliminary data.</text>
</comment>
<dbReference type="Proteomes" id="UP000654075">
    <property type="component" value="Unassembled WGS sequence"/>
</dbReference>
<accession>A0A813GJ33</accession>